<comment type="caution">
    <text evidence="8">The sequence shown here is derived from an EMBL/GenBank/DDBJ whole genome shotgun (WGS) entry which is preliminary data.</text>
</comment>
<organism evidence="8 9">
    <name type="scientific">Diploptera punctata</name>
    <name type="common">Pacific beetle cockroach</name>
    <dbReference type="NCBI Taxonomy" id="6984"/>
    <lineage>
        <taxon>Eukaryota</taxon>
        <taxon>Metazoa</taxon>
        <taxon>Ecdysozoa</taxon>
        <taxon>Arthropoda</taxon>
        <taxon>Hexapoda</taxon>
        <taxon>Insecta</taxon>
        <taxon>Pterygota</taxon>
        <taxon>Neoptera</taxon>
        <taxon>Polyneoptera</taxon>
        <taxon>Dictyoptera</taxon>
        <taxon>Blattodea</taxon>
        <taxon>Blaberoidea</taxon>
        <taxon>Blaberidae</taxon>
        <taxon>Diplopterinae</taxon>
        <taxon>Diploptera</taxon>
    </lineage>
</organism>
<evidence type="ECO:0000256" key="5">
    <source>
        <dbReference type="ARBA" id="ARBA00022687"/>
    </source>
</evidence>
<comment type="similarity">
    <text evidence="2">Belongs to the CUSTOS family.</text>
</comment>
<name>A0AAD8A3A3_DIPPU</name>
<dbReference type="GO" id="GO:0005635">
    <property type="term" value="C:nuclear envelope"/>
    <property type="evidence" value="ECO:0007669"/>
    <property type="project" value="UniProtKB-SubCell"/>
</dbReference>
<evidence type="ECO:0000256" key="6">
    <source>
        <dbReference type="ARBA" id="ARBA00023242"/>
    </source>
</evidence>
<evidence type="ECO:0000256" key="2">
    <source>
        <dbReference type="ARBA" id="ARBA00008632"/>
    </source>
</evidence>
<keyword evidence="5" id="KW-0879">Wnt signaling pathway</keyword>
<evidence type="ECO:0000256" key="1">
    <source>
        <dbReference type="ARBA" id="ARBA00004259"/>
    </source>
</evidence>
<keyword evidence="9" id="KW-1185">Reference proteome</keyword>
<dbReference type="PANTHER" id="PTHR14482">
    <property type="entry name" value="CHROMOSOME 12 ORF 43 HOMOLOG"/>
    <property type="match status" value="1"/>
</dbReference>
<dbReference type="GO" id="GO:0016055">
    <property type="term" value="P:Wnt signaling pathway"/>
    <property type="evidence" value="ECO:0007669"/>
    <property type="project" value="UniProtKB-KW"/>
</dbReference>
<dbReference type="EMBL" id="JASPKZ010004201">
    <property type="protein sequence ID" value="KAJ9590633.1"/>
    <property type="molecule type" value="Genomic_DNA"/>
</dbReference>
<feature type="region of interest" description="Disordered" evidence="7">
    <location>
        <begin position="224"/>
        <end position="248"/>
    </location>
</feature>
<dbReference type="PANTHER" id="PTHR14482:SF0">
    <property type="entry name" value="PROTEIN CUSTOS"/>
    <property type="match status" value="1"/>
</dbReference>
<comment type="subcellular location">
    <subcellularLocation>
        <location evidence="1">Nucleus envelope</location>
    </subcellularLocation>
</comment>
<keyword evidence="6" id="KW-0539">Nucleus</keyword>
<keyword evidence="4" id="KW-0217">Developmental protein</keyword>
<reference evidence="8" key="1">
    <citation type="journal article" date="2023" name="IScience">
        <title>Live-bearing cockroach genome reveals convergent evolutionary mechanisms linked to viviparity in insects and beyond.</title>
        <authorList>
            <person name="Fouks B."/>
            <person name="Harrison M.C."/>
            <person name="Mikhailova A.A."/>
            <person name="Marchal E."/>
            <person name="English S."/>
            <person name="Carruthers M."/>
            <person name="Jennings E.C."/>
            <person name="Chiamaka E.L."/>
            <person name="Frigard R.A."/>
            <person name="Pippel M."/>
            <person name="Attardo G.M."/>
            <person name="Benoit J.B."/>
            <person name="Bornberg-Bauer E."/>
            <person name="Tobe S.S."/>
        </authorList>
    </citation>
    <scope>NUCLEOTIDE SEQUENCE</scope>
    <source>
        <strain evidence="8">Stay&amp;Tobe</strain>
    </source>
</reference>
<evidence type="ECO:0000256" key="4">
    <source>
        <dbReference type="ARBA" id="ARBA00022473"/>
    </source>
</evidence>
<evidence type="ECO:0000256" key="7">
    <source>
        <dbReference type="SAM" id="MobiDB-lite"/>
    </source>
</evidence>
<accession>A0AAD8A3A3</accession>
<reference evidence="8" key="2">
    <citation type="submission" date="2023-05" db="EMBL/GenBank/DDBJ databases">
        <authorList>
            <person name="Fouks B."/>
        </authorList>
    </citation>
    <scope>NUCLEOTIDE SEQUENCE</scope>
    <source>
        <strain evidence="8">Stay&amp;Tobe</strain>
        <tissue evidence="8">Testes</tissue>
    </source>
</reference>
<feature type="compositionally biased region" description="Basic residues" evidence="7">
    <location>
        <begin position="238"/>
        <end position="248"/>
    </location>
</feature>
<feature type="compositionally biased region" description="Basic and acidic residues" evidence="7">
    <location>
        <begin position="226"/>
        <end position="237"/>
    </location>
</feature>
<gene>
    <name evidence="8" type="ORF">L9F63_016344</name>
</gene>
<protein>
    <recommendedName>
        <fullName evidence="3">Protein CUSTOS</fullName>
    </recommendedName>
</protein>
<evidence type="ECO:0000313" key="8">
    <source>
        <dbReference type="EMBL" id="KAJ9590633.1"/>
    </source>
</evidence>
<dbReference type="Proteomes" id="UP001233999">
    <property type="component" value="Unassembled WGS sequence"/>
</dbReference>
<evidence type="ECO:0000313" key="9">
    <source>
        <dbReference type="Proteomes" id="UP001233999"/>
    </source>
</evidence>
<sequence>MSSTDSSNEEDNLDLLKEAACVHFMKDSLYKSNETTDNAEEQEVAKEKELPSLRTKLDKDQEYNHLKVTPEFQKYIAKHLSRIIDKQLEENCEDLSISSKLSHVTEDEIVGGVRLFVSSANYLSTDTLPLPRKKKKKRHVRDIEENLDDAEKYKSVSVTSDWITSGEAVSGWEKSARGEYMRVNKEGEIIEHTGIKKKIKTNSKGVRNVTFHIDINNALSESAISSDKKEKMKEKKERNKKRKRNWKN</sequence>
<proteinExistence type="inferred from homology"/>
<evidence type="ECO:0000256" key="3">
    <source>
        <dbReference type="ARBA" id="ARBA00013465"/>
    </source>
</evidence>
<dbReference type="AlphaFoldDB" id="A0AAD8A3A3"/>
<dbReference type="InterPro" id="IPR026694">
    <property type="entry name" value="CUSTOS"/>
</dbReference>